<gene>
    <name evidence="1" type="ORF">S03H2_31861</name>
</gene>
<protein>
    <submittedName>
        <fullName evidence="1">Uncharacterized protein</fullName>
    </submittedName>
</protein>
<dbReference type="AlphaFoldDB" id="X1H3D1"/>
<accession>X1H3D1</accession>
<name>X1H3D1_9ZZZZ</name>
<comment type="caution">
    <text evidence="1">The sequence shown here is derived from an EMBL/GenBank/DDBJ whole genome shotgun (WGS) entry which is preliminary data.</text>
</comment>
<evidence type="ECO:0000313" key="1">
    <source>
        <dbReference type="EMBL" id="GAH51595.1"/>
    </source>
</evidence>
<proteinExistence type="predicted"/>
<organism evidence="1">
    <name type="scientific">marine sediment metagenome</name>
    <dbReference type="NCBI Taxonomy" id="412755"/>
    <lineage>
        <taxon>unclassified sequences</taxon>
        <taxon>metagenomes</taxon>
        <taxon>ecological metagenomes</taxon>
    </lineage>
</organism>
<sequence>MNNNILVNRPINSEDRETIRIVYPSELNHKCSVCGSKVKYRYPDNCKLAHTLESDVYQVVNLCSCTNENCELNKVAFNPSPRFDYSNRCFGAVVFNLIAEEFLLYKQKPDQIHLRLTLKYR</sequence>
<reference evidence="1" key="1">
    <citation type="journal article" date="2014" name="Front. Microbiol.">
        <title>High frequency of phylogenetically diverse reductive dehalogenase-homologous genes in deep subseafloor sedimentary metagenomes.</title>
        <authorList>
            <person name="Kawai M."/>
            <person name="Futagami T."/>
            <person name="Toyoda A."/>
            <person name="Takaki Y."/>
            <person name="Nishi S."/>
            <person name="Hori S."/>
            <person name="Arai W."/>
            <person name="Tsubouchi T."/>
            <person name="Morono Y."/>
            <person name="Uchiyama I."/>
            <person name="Ito T."/>
            <person name="Fujiyama A."/>
            <person name="Inagaki F."/>
            <person name="Takami H."/>
        </authorList>
    </citation>
    <scope>NUCLEOTIDE SEQUENCE</scope>
    <source>
        <strain evidence="1">Expedition CK06-06</strain>
    </source>
</reference>
<dbReference type="EMBL" id="BARU01019344">
    <property type="protein sequence ID" value="GAH51595.1"/>
    <property type="molecule type" value="Genomic_DNA"/>
</dbReference>